<evidence type="ECO:0000313" key="2">
    <source>
        <dbReference type="EMBL" id="GFO61911.1"/>
    </source>
</evidence>
<dbReference type="CDD" id="cd00158">
    <property type="entry name" value="RHOD"/>
    <property type="match status" value="1"/>
</dbReference>
<sequence length="102" mass="11107">MRAQELAGKLKSGTAPAVIDVRTGFEFNRGHIPGAIHAPTWKILLFLAKLPSDKNTELVITCEHGPRAQIAKGILSTLGYLNLDLLEGHMHGWRNAGLPTEN</sequence>
<dbReference type="AlphaFoldDB" id="A0A6V8MPJ4"/>
<keyword evidence="2" id="KW-0808">Transferase</keyword>
<dbReference type="InterPro" id="IPR036873">
    <property type="entry name" value="Rhodanese-like_dom_sf"/>
</dbReference>
<name>A0A6V8MPJ4_9BACT</name>
<proteinExistence type="predicted"/>
<keyword evidence="3" id="KW-1185">Reference proteome</keyword>
<dbReference type="SMART" id="SM00450">
    <property type="entry name" value="RHOD"/>
    <property type="match status" value="1"/>
</dbReference>
<evidence type="ECO:0000313" key="3">
    <source>
        <dbReference type="Proteomes" id="UP000556026"/>
    </source>
</evidence>
<dbReference type="SUPFAM" id="SSF52821">
    <property type="entry name" value="Rhodanese/Cell cycle control phosphatase"/>
    <property type="match status" value="1"/>
</dbReference>
<gene>
    <name evidence="2" type="ORF">GMST_42360</name>
</gene>
<evidence type="ECO:0000259" key="1">
    <source>
        <dbReference type="PROSITE" id="PS50206"/>
    </source>
</evidence>
<reference evidence="3" key="1">
    <citation type="submission" date="2020-06" db="EMBL/GenBank/DDBJ databases">
        <title>Draft genomic sequence of Geomonas sp. Red330.</title>
        <authorList>
            <person name="Itoh H."/>
            <person name="Zhenxing X."/>
            <person name="Ushijima N."/>
            <person name="Masuda Y."/>
            <person name="Shiratori Y."/>
            <person name="Senoo K."/>
        </authorList>
    </citation>
    <scope>NUCLEOTIDE SEQUENCE [LARGE SCALE GENOMIC DNA]</scope>
    <source>
        <strain evidence="3">Red330</strain>
    </source>
</reference>
<dbReference type="PROSITE" id="PS50206">
    <property type="entry name" value="RHODANESE_3"/>
    <property type="match status" value="1"/>
</dbReference>
<protein>
    <submittedName>
        <fullName evidence="2">Sulfurtransferase</fullName>
    </submittedName>
</protein>
<dbReference type="Proteomes" id="UP000556026">
    <property type="component" value="Unassembled WGS sequence"/>
</dbReference>
<organism evidence="2 3">
    <name type="scientific">Geomonas silvestris</name>
    <dbReference type="NCBI Taxonomy" id="2740184"/>
    <lineage>
        <taxon>Bacteria</taxon>
        <taxon>Pseudomonadati</taxon>
        <taxon>Thermodesulfobacteriota</taxon>
        <taxon>Desulfuromonadia</taxon>
        <taxon>Geobacterales</taxon>
        <taxon>Geobacteraceae</taxon>
        <taxon>Geomonas</taxon>
    </lineage>
</organism>
<dbReference type="InterPro" id="IPR001763">
    <property type="entry name" value="Rhodanese-like_dom"/>
</dbReference>
<dbReference type="Pfam" id="PF00581">
    <property type="entry name" value="Rhodanese"/>
    <property type="match status" value="1"/>
</dbReference>
<dbReference type="RefSeq" id="WP_183356695.1">
    <property type="nucleotide sequence ID" value="NZ_BLXX01000022.1"/>
</dbReference>
<comment type="caution">
    <text evidence="2">The sequence shown here is derived from an EMBL/GenBank/DDBJ whole genome shotgun (WGS) entry which is preliminary data.</text>
</comment>
<dbReference type="EMBL" id="BLXX01000022">
    <property type="protein sequence ID" value="GFO61911.1"/>
    <property type="molecule type" value="Genomic_DNA"/>
</dbReference>
<accession>A0A6V8MPJ4</accession>
<dbReference type="Gene3D" id="3.40.250.10">
    <property type="entry name" value="Rhodanese-like domain"/>
    <property type="match status" value="1"/>
</dbReference>
<dbReference type="PANTHER" id="PTHR44086:SF13">
    <property type="entry name" value="THIOSULFATE SULFURTRANSFERASE PSPE"/>
    <property type="match status" value="1"/>
</dbReference>
<dbReference type="PANTHER" id="PTHR44086">
    <property type="entry name" value="THIOSULFATE SULFURTRANSFERASE RDL2, MITOCHONDRIAL-RELATED"/>
    <property type="match status" value="1"/>
</dbReference>
<feature type="domain" description="Rhodanese" evidence="1">
    <location>
        <begin position="12"/>
        <end position="102"/>
    </location>
</feature>
<dbReference type="GO" id="GO:0004792">
    <property type="term" value="F:thiosulfate-cyanide sulfurtransferase activity"/>
    <property type="evidence" value="ECO:0007669"/>
    <property type="project" value="TreeGrafter"/>
</dbReference>